<dbReference type="AlphaFoldDB" id="A0AAC9ANI5"/>
<dbReference type="GO" id="GO:0016887">
    <property type="term" value="F:ATP hydrolysis activity"/>
    <property type="evidence" value="ECO:0007669"/>
    <property type="project" value="InterPro"/>
</dbReference>
<evidence type="ECO:0000256" key="3">
    <source>
        <dbReference type="ARBA" id="ARBA00022475"/>
    </source>
</evidence>
<feature type="transmembrane region" description="Helical" evidence="11">
    <location>
        <begin position="218"/>
        <end position="236"/>
    </location>
</feature>
<dbReference type="FunFam" id="3.40.50.300:FF:000299">
    <property type="entry name" value="ABC transporter ATP-binding protein/permease"/>
    <property type="match status" value="1"/>
</dbReference>
<dbReference type="SMART" id="SM00382">
    <property type="entry name" value="AAA"/>
    <property type="match status" value="1"/>
</dbReference>
<evidence type="ECO:0000313" key="14">
    <source>
        <dbReference type="EMBL" id="AMS05559.1"/>
    </source>
</evidence>
<evidence type="ECO:0000313" key="17">
    <source>
        <dbReference type="Proteomes" id="UP000178666"/>
    </source>
</evidence>
<feature type="region of interest" description="Disordered" evidence="10">
    <location>
        <begin position="1"/>
        <end position="35"/>
    </location>
</feature>
<evidence type="ECO:0000256" key="8">
    <source>
        <dbReference type="ARBA" id="ARBA00023136"/>
    </source>
</evidence>
<evidence type="ECO:0000259" key="12">
    <source>
        <dbReference type="PROSITE" id="PS50893"/>
    </source>
</evidence>
<dbReference type="InterPro" id="IPR036640">
    <property type="entry name" value="ABC1_TM_sf"/>
</dbReference>
<evidence type="ECO:0000313" key="15">
    <source>
        <dbReference type="EMBL" id="AOZ47029.1"/>
    </source>
</evidence>
<accession>A0AAC9ANI5</accession>
<keyword evidence="4 11" id="KW-0812">Transmembrane</keyword>
<dbReference type="PROSITE" id="PS50929">
    <property type="entry name" value="ABC_TM1F"/>
    <property type="match status" value="1"/>
</dbReference>
<dbReference type="EMBL" id="CP014352">
    <property type="protein sequence ID" value="AMS05559.1"/>
    <property type="molecule type" value="Genomic_DNA"/>
</dbReference>
<dbReference type="PROSITE" id="PS50893">
    <property type="entry name" value="ABC_TRANSPORTER_2"/>
    <property type="match status" value="1"/>
</dbReference>
<keyword evidence="5" id="KW-0547">Nucleotide-binding</keyword>
<reference evidence="15 17" key="1">
    <citation type="journal article" date="2016" name="Plant Dis.">
        <title>Improved production of propionic acid using genome shuffling.</title>
        <authorList>
            <person name="Luna-Flores C.H."/>
            <person name="Palfreyman R.W."/>
            <person name="Kromer J.O."/>
            <person name="Nielsen L.K."/>
            <person name="Marcellin E."/>
        </authorList>
    </citation>
    <scope>NUCLEOTIDE SEQUENCE [LARGE SCALE GENOMIC DNA]</scope>
    <source>
        <strain evidence="15 17">F3E8</strain>
    </source>
</reference>
<comment type="similarity">
    <text evidence="9">Belongs to the ABC transporter superfamily. Lipid exporter (TC 3.A.1.106) family.</text>
</comment>
<keyword evidence="8 11" id="KW-0472">Membrane</keyword>
<feature type="domain" description="ABC transmembrane type-1" evidence="13">
    <location>
        <begin position="75"/>
        <end position="361"/>
    </location>
</feature>
<feature type="transmembrane region" description="Helical" evidence="11">
    <location>
        <begin position="320"/>
        <end position="342"/>
    </location>
</feature>
<dbReference type="EMBL" id="CP015970">
    <property type="protein sequence ID" value="AOZ47029.1"/>
    <property type="molecule type" value="Genomic_DNA"/>
</dbReference>
<evidence type="ECO:0000256" key="2">
    <source>
        <dbReference type="ARBA" id="ARBA00022448"/>
    </source>
</evidence>
<dbReference type="PANTHER" id="PTHR43394">
    <property type="entry name" value="ATP-DEPENDENT PERMEASE MDL1, MITOCHONDRIAL"/>
    <property type="match status" value="1"/>
</dbReference>
<dbReference type="Proteomes" id="UP000178666">
    <property type="component" value="Chromosome"/>
</dbReference>
<dbReference type="InterPro" id="IPR039421">
    <property type="entry name" value="Type_1_exporter"/>
</dbReference>
<gene>
    <name evidence="15" type="ORF">A8L58_10410</name>
    <name evidence="14" type="ORF">AXH35_08970</name>
</gene>
<dbReference type="RefSeq" id="WP_062819638.1">
    <property type="nucleotide sequence ID" value="NZ_CP014352.1"/>
</dbReference>
<dbReference type="SUPFAM" id="SSF52540">
    <property type="entry name" value="P-loop containing nucleoside triphosphate hydrolases"/>
    <property type="match status" value="1"/>
</dbReference>
<keyword evidence="17" id="KW-1185">Reference proteome</keyword>
<feature type="transmembrane region" description="Helical" evidence="11">
    <location>
        <begin position="296"/>
        <end position="314"/>
    </location>
</feature>
<reference evidence="14 16" key="2">
    <citation type="submission" date="2016-02" db="EMBL/GenBank/DDBJ databases">
        <title>Complete Genome Sequence of Propionibacterium acidipropionici ATCC 55737.</title>
        <authorList>
            <person name="Luna Flores C.H."/>
            <person name="Nielsen L.K."/>
            <person name="Marcellin E."/>
        </authorList>
    </citation>
    <scope>NUCLEOTIDE SEQUENCE [LARGE SCALE GENOMIC DNA]</scope>
    <source>
        <strain evidence="14 16">ATCC 55737</strain>
    </source>
</reference>
<evidence type="ECO:0000256" key="4">
    <source>
        <dbReference type="ARBA" id="ARBA00022692"/>
    </source>
</evidence>
<feature type="domain" description="ABC transporter" evidence="12">
    <location>
        <begin position="395"/>
        <end position="629"/>
    </location>
</feature>
<evidence type="ECO:0000256" key="6">
    <source>
        <dbReference type="ARBA" id="ARBA00022840"/>
    </source>
</evidence>
<proteinExistence type="inferred from homology"/>
<comment type="subcellular location">
    <subcellularLocation>
        <location evidence="1">Cell membrane</location>
        <topology evidence="1">Multi-pass membrane protein</topology>
    </subcellularLocation>
</comment>
<evidence type="ECO:0000313" key="16">
    <source>
        <dbReference type="Proteomes" id="UP000075221"/>
    </source>
</evidence>
<organism evidence="14 16">
    <name type="scientific">Acidipropionibacterium acidipropionici</name>
    <dbReference type="NCBI Taxonomy" id="1748"/>
    <lineage>
        <taxon>Bacteria</taxon>
        <taxon>Bacillati</taxon>
        <taxon>Actinomycetota</taxon>
        <taxon>Actinomycetes</taxon>
        <taxon>Propionibacteriales</taxon>
        <taxon>Propionibacteriaceae</taxon>
        <taxon>Acidipropionibacterium</taxon>
    </lineage>
</organism>
<sequence length="636" mass="70145">MADADKRGSAETATDRRGSAETATDRRGSAETATDWRGVANEEAADVSAQAAGMLKARSRALLWDLLRPYRRLIWVLVVVVLVENVTRLAPPWLVQRGIDLGIRSLLDTGSGRVLVEIVTAMLAALVVQVVTRVLFLRISGRVGQNLLLELRRRVFMHFQKLDVAFHDRYTSGRVISRMTNDTDAISDLMEEGFDGLVSAVLTLIGTGVMLLVMDWRLGLICLASLAFVSGLIKWFSNESSRTFRKVRNASAAVIMHFTESMAGIRAVQAFRREPRNQEIFTELSDRYRAINVRSFRIFAIFMPGIRLIGNVTIGLMLLIGGWFVIEGWSTVGVLTAFLLYLRQFFEPLTDIGEFYNTFQSASAALEKLSGVLDERPGVPEPEDPAEMDHAEGRVDLDHVRFEYAAGRPVLPDLDLHVPAGQTVALVGTTGAGKTTIAKLIARFYDPTSGRVTLDGVGLDRIGDDDLRRAVVMVTQENFIFNGTIADNIAFGRPGASRDQIEEAARTVGAHEFITAMPEGYDTDVSQRGGRLSAGQRQLVAFARAFLADPAVLILDEATSSLDIPSERLVQRALRTILADRTAVIIAHRLSTVENADRVLVLEHGQILEDGAPDELRRRGGRYADLHRSWEESVSS</sequence>
<dbReference type="InterPro" id="IPR003439">
    <property type="entry name" value="ABC_transporter-like_ATP-bd"/>
</dbReference>
<protein>
    <submittedName>
        <fullName evidence="14">ABC transporter</fullName>
    </submittedName>
</protein>
<dbReference type="GO" id="GO:0015421">
    <property type="term" value="F:ABC-type oligopeptide transporter activity"/>
    <property type="evidence" value="ECO:0007669"/>
    <property type="project" value="TreeGrafter"/>
</dbReference>
<evidence type="ECO:0000256" key="10">
    <source>
        <dbReference type="SAM" id="MobiDB-lite"/>
    </source>
</evidence>
<keyword evidence="3" id="KW-1003">Cell membrane</keyword>
<dbReference type="SUPFAM" id="SSF90123">
    <property type="entry name" value="ABC transporter transmembrane region"/>
    <property type="match status" value="1"/>
</dbReference>
<name>A0AAC9ANI5_9ACTN</name>
<evidence type="ECO:0000259" key="13">
    <source>
        <dbReference type="PROSITE" id="PS50929"/>
    </source>
</evidence>
<keyword evidence="2" id="KW-0813">Transport</keyword>
<evidence type="ECO:0000256" key="7">
    <source>
        <dbReference type="ARBA" id="ARBA00022989"/>
    </source>
</evidence>
<feature type="transmembrane region" description="Helical" evidence="11">
    <location>
        <begin position="194"/>
        <end position="212"/>
    </location>
</feature>
<keyword evidence="7 11" id="KW-1133">Transmembrane helix</keyword>
<feature type="transmembrane region" description="Helical" evidence="11">
    <location>
        <begin position="114"/>
        <end position="136"/>
    </location>
</feature>
<dbReference type="PANTHER" id="PTHR43394:SF1">
    <property type="entry name" value="ATP-BINDING CASSETTE SUB-FAMILY B MEMBER 10, MITOCHONDRIAL"/>
    <property type="match status" value="1"/>
</dbReference>
<evidence type="ECO:0000256" key="5">
    <source>
        <dbReference type="ARBA" id="ARBA00022741"/>
    </source>
</evidence>
<dbReference type="InterPro" id="IPR017871">
    <property type="entry name" value="ABC_transporter-like_CS"/>
</dbReference>
<dbReference type="InterPro" id="IPR027417">
    <property type="entry name" value="P-loop_NTPase"/>
</dbReference>
<keyword evidence="6" id="KW-0067">ATP-binding</keyword>
<feature type="transmembrane region" description="Helical" evidence="11">
    <location>
        <begin position="73"/>
        <end position="94"/>
    </location>
</feature>
<dbReference type="Pfam" id="PF00664">
    <property type="entry name" value="ABC_membrane"/>
    <property type="match status" value="1"/>
</dbReference>
<dbReference type="Proteomes" id="UP000075221">
    <property type="component" value="Chromosome"/>
</dbReference>
<dbReference type="Pfam" id="PF00005">
    <property type="entry name" value="ABC_tran"/>
    <property type="match status" value="1"/>
</dbReference>
<dbReference type="InterPro" id="IPR003593">
    <property type="entry name" value="AAA+_ATPase"/>
</dbReference>
<dbReference type="GO" id="GO:0005886">
    <property type="term" value="C:plasma membrane"/>
    <property type="evidence" value="ECO:0007669"/>
    <property type="project" value="UniProtKB-SubCell"/>
</dbReference>
<feature type="compositionally biased region" description="Basic and acidic residues" evidence="10">
    <location>
        <begin position="1"/>
        <end position="29"/>
    </location>
</feature>
<dbReference type="CDD" id="cd18546">
    <property type="entry name" value="ABC_6TM_Rv0194_D2_like"/>
    <property type="match status" value="1"/>
</dbReference>
<dbReference type="GO" id="GO:0005524">
    <property type="term" value="F:ATP binding"/>
    <property type="evidence" value="ECO:0007669"/>
    <property type="project" value="UniProtKB-KW"/>
</dbReference>
<evidence type="ECO:0000256" key="9">
    <source>
        <dbReference type="ARBA" id="ARBA00061644"/>
    </source>
</evidence>
<evidence type="ECO:0000256" key="11">
    <source>
        <dbReference type="SAM" id="Phobius"/>
    </source>
</evidence>
<dbReference type="Gene3D" id="1.20.1560.10">
    <property type="entry name" value="ABC transporter type 1, transmembrane domain"/>
    <property type="match status" value="1"/>
</dbReference>
<dbReference type="PROSITE" id="PS00211">
    <property type="entry name" value="ABC_TRANSPORTER_1"/>
    <property type="match status" value="1"/>
</dbReference>
<evidence type="ECO:0000256" key="1">
    <source>
        <dbReference type="ARBA" id="ARBA00004651"/>
    </source>
</evidence>
<dbReference type="InterPro" id="IPR011527">
    <property type="entry name" value="ABC1_TM_dom"/>
</dbReference>
<dbReference type="Gene3D" id="3.40.50.300">
    <property type="entry name" value="P-loop containing nucleotide triphosphate hydrolases"/>
    <property type="match status" value="1"/>
</dbReference>